<feature type="signal peptide" evidence="3">
    <location>
        <begin position="1"/>
        <end position="24"/>
    </location>
</feature>
<dbReference type="NCBIfam" id="NF041742">
    <property type="entry name" value="WGxxGxxG_fam"/>
    <property type="match status" value="1"/>
</dbReference>
<evidence type="ECO:0000256" key="2">
    <source>
        <dbReference type="SAM" id="Phobius"/>
    </source>
</evidence>
<keyword evidence="2" id="KW-0472">Membrane</keyword>
<keyword evidence="3" id="KW-0732">Signal</keyword>
<feature type="transmembrane region" description="Helical" evidence="2">
    <location>
        <begin position="52"/>
        <end position="69"/>
    </location>
</feature>
<evidence type="ECO:0000313" key="4">
    <source>
        <dbReference type="EMBL" id="MDP7737094.1"/>
    </source>
</evidence>
<dbReference type="EMBL" id="JAUFSA010000001">
    <property type="protein sequence ID" value="MDP7737094.1"/>
    <property type="molecule type" value="Genomic_DNA"/>
</dbReference>
<sequence>MRNTIAAGCAATALLFGGAGVANAAVDQAPVPSSTTTTLADTDNNNHESDNTGLWGLAGLLGLAGLAGLKRRNTNDVAIQPTATRQPPAA</sequence>
<dbReference type="RefSeq" id="WP_133436793.1">
    <property type="nucleotide sequence ID" value="NZ_JAUFSA010000001.1"/>
</dbReference>
<name>A0A4R5WQY6_9MYCO</name>
<feature type="region of interest" description="Disordered" evidence="1">
    <location>
        <begin position="31"/>
        <end position="50"/>
    </location>
</feature>
<dbReference type="Proteomes" id="UP001229081">
    <property type="component" value="Unassembled WGS sequence"/>
</dbReference>
<evidence type="ECO:0000256" key="3">
    <source>
        <dbReference type="SAM" id="SignalP"/>
    </source>
</evidence>
<feature type="chain" id="PRO_5043195110" evidence="3">
    <location>
        <begin position="25"/>
        <end position="90"/>
    </location>
</feature>
<dbReference type="AlphaFoldDB" id="A0A4R5WQY6"/>
<organism evidence="4 5">
    <name type="scientific">Mycobacterium paragordonae</name>
    <dbReference type="NCBI Taxonomy" id="1389713"/>
    <lineage>
        <taxon>Bacteria</taxon>
        <taxon>Bacillati</taxon>
        <taxon>Actinomycetota</taxon>
        <taxon>Actinomycetes</taxon>
        <taxon>Mycobacteriales</taxon>
        <taxon>Mycobacteriaceae</taxon>
        <taxon>Mycobacterium</taxon>
    </lineage>
</organism>
<accession>A0A4R5WQY6</accession>
<reference evidence="4" key="1">
    <citation type="submission" date="2023-06" db="EMBL/GenBank/DDBJ databases">
        <title>Identification of two novel mycobacterium reveal diversities and complexities of Mycobacterium gordonae clade.</title>
        <authorList>
            <person name="Matsumoto Y."/>
            <person name="Nakamura S."/>
            <person name="Motooka D."/>
            <person name="Fukushima K."/>
        </authorList>
    </citation>
    <scope>NUCLEOTIDE SEQUENCE</scope>
    <source>
        <strain evidence="4">TY812</strain>
    </source>
</reference>
<gene>
    <name evidence="4" type="ORF">QXL92_20325</name>
</gene>
<keyword evidence="2" id="KW-0812">Transmembrane</keyword>
<comment type="caution">
    <text evidence="4">The sequence shown here is derived from an EMBL/GenBank/DDBJ whole genome shotgun (WGS) entry which is preliminary data.</text>
</comment>
<evidence type="ECO:0000256" key="1">
    <source>
        <dbReference type="SAM" id="MobiDB-lite"/>
    </source>
</evidence>
<protein>
    <submittedName>
        <fullName evidence="4">WGxxGxxG family protein</fullName>
    </submittedName>
</protein>
<proteinExistence type="predicted"/>
<keyword evidence="2" id="KW-1133">Transmembrane helix</keyword>
<evidence type="ECO:0000313" key="5">
    <source>
        <dbReference type="Proteomes" id="UP001229081"/>
    </source>
</evidence>